<keyword evidence="5" id="KW-0963">Cytoplasm</keyword>
<feature type="compositionally biased region" description="Low complexity" evidence="16">
    <location>
        <begin position="1773"/>
        <end position="1787"/>
    </location>
</feature>
<feature type="domain" description="AGC-kinase C-terminal" evidence="19">
    <location>
        <begin position="757"/>
        <end position="825"/>
    </location>
</feature>
<feature type="region of interest" description="Disordered" evidence="16">
    <location>
        <begin position="1030"/>
        <end position="1060"/>
    </location>
</feature>
<feature type="compositionally biased region" description="Polar residues" evidence="16">
    <location>
        <begin position="1427"/>
        <end position="1438"/>
    </location>
</feature>
<feature type="compositionally biased region" description="Low complexity" evidence="16">
    <location>
        <begin position="1211"/>
        <end position="1231"/>
    </location>
</feature>
<feature type="compositionally biased region" description="Low complexity" evidence="16">
    <location>
        <begin position="1553"/>
        <end position="1567"/>
    </location>
</feature>
<feature type="compositionally biased region" description="Basic and acidic residues" evidence="16">
    <location>
        <begin position="1409"/>
        <end position="1424"/>
    </location>
</feature>
<dbReference type="Proteomes" id="UP000472262">
    <property type="component" value="Unassembled WGS sequence"/>
</dbReference>
<dbReference type="InterPro" id="IPR036034">
    <property type="entry name" value="PDZ_sf"/>
</dbReference>
<keyword evidence="21" id="KW-1185">Reference proteome</keyword>
<keyword evidence="8" id="KW-0808">Transferase</keyword>
<feature type="compositionally biased region" description="Basic and acidic residues" evidence="16">
    <location>
        <begin position="1743"/>
        <end position="1772"/>
    </location>
</feature>
<dbReference type="Ensembl" id="ENSSGRT00000050570.1">
    <property type="protein sequence ID" value="ENSSGRP00000047281.1"/>
    <property type="gene ID" value="ENSSGRG00000024199.1"/>
</dbReference>
<evidence type="ECO:0000256" key="6">
    <source>
        <dbReference type="ARBA" id="ARBA00022527"/>
    </source>
</evidence>
<dbReference type="Pfam" id="PF17820">
    <property type="entry name" value="PDZ_6"/>
    <property type="match status" value="1"/>
</dbReference>
<proteinExistence type="inferred from homology"/>
<feature type="compositionally biased region" description="Basic and acidic residues" evidence="16">
    <location>
        <begin position="944"/>
        <end position="953"/>
    </location>
</feature>
<comment type="catalytic activity">
    <reaction evidence="14">
        <text>L-threonyl-[protein] + ATP = O-phospho-L-threonyl-[protein] + ADP + H(+)</text>
        <dbReference type="Rhea" id="RHEA:46608"/>
        <dbReference type="Rhea" id="RHEA-COMP:11060"/>
        <dbReference type="Rhea" id="RHEA-COMP:11605"/>
        <dbReference type="ChEBI" id="CHEBI:15378"/>
        <dbReference type="ChEBI" id="CHEBI:30013"/>
        <dbReference type="ChEBI" id="CHEBI:30616"/>
        <dbReference type="ChEBI" id="CHEBI:61977"/>
        <dbReference type="ChEBI" id="CHEBI:456216"/>
        <dbReference type="EC" id="2.7.11.1"/>
    </reaction>
</comment>
<dbReference type="PROSITE" id="PS51285">
    <property type="entry name" value="AGC_KINASE_CTER"/>
    <property type="match status" value="1"/>
</dbReference>
<dbReference type="FunFam" id="1.20.1480.20:FF:000001">
    <property type="entry name" value="microtubule-associated serine/threonine-protein kinase 4 isoform X1"/>
    <property type="match status" value="1"/>
</dbReference>
<evidence type="ECO:0000256" key="10">
    <source>
        <dbReference type="ARBA" id="ARBA00022741"/>
    </source>
</evidence>
<feature type="compositionally biased region" description="Low complexity" evidence="16">
    <location>
        <begin position="275"/>
        <end position="290"/>
    </location>
</feature>
<dbReference type="GO" id="GO:0015630">
    <property type="term" value="C:microtubule cytoskeleton"/>
    <property type="evidence" value="ECO:0007669"/>
    <property type="project" value="TreeGrafter"/>
</dbReference>
<dbReference type="InterPro" id="IPR011009">
    <property type="entry name" value="Kinase-like_dom_sf"/>
</dbReference>
<feature type="compositionally biased region" description="Basic residues" evidence="16">
    <location>
        <begin position="1170"/>
        <end position="1184"/>
    </location>
</feature>
<keyword evidence="9" id="KW-0479">Metal-binding</keyword>
<feature type="compositionally biased region" description="Low complexity" evidence="16">
    <location>
        <begin position="1249"/>
        <end position="1276"/>
    </location>
</feature>
<dbReference type="PANTHER" id="PTHR24356:SF136">
    <property type="entry name" value="MICROTUBULE-ASSOCIATED SERINE_THREONINE-PROTEIN KINASE 2"/>
    <property type="match status" value="1"/>
</dbReference>
<dbReference type="PROSITE" id="PS50106">
    <property type="entry name" value="PDZ"/>
    <property type="match status" value="1"/>
</dbReference>
<organism evidence="20 21">
    <name type="scientific">Sinocyclocheilus grahami</name>
    <name type="common">Dianchi golden-line fish</name>
    <name type="synonym">Barbus grahami</name>
    <dbReference type="NCBI Taxonomy" id="75366"/>
    <lineage>
        <taxon>Eukaryota</taxon>
        <taxon>Metazoa</taxon>
        <taxon>Chordata</taxon>
        <taxon>Craniata</taxon>
        <taxon>Vertebrata</taxon>
        <taxon>Euteleostomi</taxon>
        <taxon>Actinopterygii</taxon>
        <taxon>Neopterygii</taxon>
        <taxon>Teleostei</taxon>
        <taxon>Ostariophysi</taxon>
        <taxon>Cypriniformes</taxon>
        <taxon>Cyprinidae</taxon>
        <taxon>Cyprininae</taxon>
        <taxon>Sinocyclocheilus</taxon>
    </lineage>
</organism>
<dbReference type="PROSITE" id="PS50011">
    <property type="entry name" value="PROTEIN_KINASE_DOM"/>
    <property type="match status" value="1"/>
</dbReference>
<feature type="region of interest" description="Disordered" evidence="16">
    <location>
        <begin position="1730"/>
        <end position="1871"/>
    </location>
</feature>
<dbReference type="GO" id="GO:0005524">
    <property type="term" value="F:ATP binding"/>
    <property type="evidence" value="ECO:0007669"/>
    <property type="project" value="UniProtKB-KW"/>
</dbReference>
<dbReference type="Gene3D" id="2.30.42.10">
    <property type="match status" value="1"/>
</dbReference>
<comment type="catalytic activity">
    <reaction evidence="15">
        <text>L-seryl-[protein] + ATP = O-phospho-L-seryl-[protein] + ADP + H(+)</text>
        <dbReference type="Rhea" id="RHEA:17989"/>
        <dbReference type="Rhea" id="RHEA-COMP:9863"/>
        <dbReference type="Rhea" id="RHEA-COMP:11604"/>
        <dbReference type="ChEBI" id="CHEBI:15378"/>
        <dbReference type="ChEBI" id="CHEBI:29999"/>
        <dbReference type="ChEBI" id="CHEBI:30616"/>
        <dbReference type="ChEBI" id="CHEBI:83421"/>
        <dbReference type="ChEBI" id="CHEBI:456216"/>
        <dbReference type="EC" id="2.7.11.1"/>
    </reaction>
</comment>
<feature type="compositionally biased region" description="Polar residues" evidence="16">
    <location>
        <begin position="1580"/>
        <end position="1595"/>
    </location>
</feature>
<reference evidence="20" key="1">
    <citation type="submission" date="2025-08" db="UniProtKB">
        <authorList>
            <consortium name="Ensembl"/>
        </authorList>
    </citation>
    <scope>IDENTIFICATION</scope>
</reference>
<dbReference type="SUPFAM" id="SSF50156">
    <property type="entry name" value="PDZ domain-like"/>
    <property type="match status" value="1"/>
</dbReference>
<evidence type="ECO:0000259" key="19">
    <source>
        <dbReference type="PROSITE" id="PS51285"/>
    </source>
</evidence>
<keyword evidence="12" id="KW-0067">ATP-binding</keyword>
<evidence type="ECO:0000256" key="7">
    <source>
        <dbReference type="ARBA" id="ARBA00022553"/>
    </source>
</evidence>
<evidence type="ECO:0000256" key="2">
    <source>
        <dbReference type="ARBA" id="ARBA00004496"/>
    </source>
</evidence>
<dbReference type="InterPro" id="IPR000961">
    <property type="entry name" value="AGC-kinase_C"/>
</dbReference>
<feature type="region of interest" description="Disordered" evidence="16">
    <location>
        <begin position="914"/>
        <end position="985"/>
    </location>
</feature>
<feature type="compositionally biased region" description="Polar residues" evidence="16">
    <location>
        <begin position="1628"/>
        <end position="1637"/>
    </location>
</feature>
<feature type="domain" description="Protein kinase" evidence="17">
    <location>
        <begin position="496"/>
        <end position="756"/>
    </location>
</feature>
<feature type="compositionally biased region" description="Basic and acidic residues" evidence="16">
    <location>
        <begin position="1461"/>
        <end position="1481"/>
    </location>
</feature>
<evidence type="ECO:0000259" key="18">
    <source>
        <dbReference type="PROSITE" id="PS50106"/>
    </source>
</evidence>
<dbReference type="InterPro" id="IPR023142">
    <property type="entry name" value="MAST_pre-PK_dom_sf"/>
</dbReference>
<dbReference type="GO" id="GO:0035556">
    <property type="term" value="P:intracellular signal transduction"/>
    <property type="evidence" value="ECO:0007669"/>
    <property type="project" value="TreeGrafter"/>
</dbReference>
<feature type="compositionally biased region" description="Polar residues" evidence="16">
    <location>
        <begin position="1232"/>
        <end position="1248"/>
    </location>
</feature>
<feature type="compositionally biased region" description="Basic and acidic residues" evidence="16">
    <location>
        <begin position="1596"/>
        <end position="1605"/>
    </location>
</feature>
<dbReference type="CDD" id="cd23074">
    <property type="entry name" value="PDZ_MAST2"/>
    <property type="match status" value="1"/>
</dbReference>
<protein>
    <recommendedName>
        <fullName evidence="4">non-specific serine/threonine protein kinase</fullName>
        <ecNumber evidence="4">2.7.11.1</ecNumber>
    </recommendedName>
</protein>
<dbReference type="Gene3D" id="1.10.510.10">
    <property type="entry name" value="Transferase(Phosphotransferase) domain 1"/>
    <property type="match status" value="1"/>
</dbReference>
<feature type="compositionally biased region" description="Low complexity" evidence="16">
    <location>
        <begin position="1703"/>
        <end position="1715"/>
    </location>
</feature>
<feature type="compositionally biased region" description="Low complexity" evidence="16">
    <location>
        <begin position="1837"/>
        <end position="1860"/>
    </location>
</feature>
<evidence type="ECO:0000313" key="21">
    <source>
        <dbReference type="Proteomes" id="UP000472262"/>
    </source>
</evidence>
<keyword evidence="11" id="KW-0418">Kinase</keyword>
<dbReference type="InterPro" id="IPR050236">
    <property type="entry name" value="Ser_Thr_kinase_AGC"/>
</dbReference>
<dbReference type="GO" id="GO:0004674">
    <property type="term" value="F:protein serine/threonine kinase activity"/>
    <property type="evidence" value="ECO:0007669"/>
    <property type="project" value="UniProtKB-KW"/>
</dbReference>
<evidence type="ECO:0000256" key="4">
    <source>
        <dbReference type="ARBA" id="ARBA00012513"/>
    </source>
</evidence>
<dbReference type="FunFam" id="1.10.510.10:FF:000012">
    <property type="entry name" value="microtubule-associated serine/threonine-protein kinase 2 isoform X1"/>
    <property type="match status" value="1"/>
</dbReference>
<feature type="compositionally biased region" description="Basic and acidic residues" evidence="16">
    <location>
        <begin position="1692"/>
        <end position="1701"/>
    </location>
</feature>
<dbReference type="Gene3D" id="1.20.1480.20">
    <property type="entry name" value="MAST3 pre-PK domain-like"/>
    <property type="match status" value="1"/>
</dbReference>
<evidence type="ECO:0000259" key="17">
    <source>
        <dbReference type="PROSITE" id="PS50011"/>
    </source>
</evidence>
<comment type="cofactor">
    <cofactor evidence="1">
        <name>Mg(2+)</name>
        <dbReference type="ChEBI" id="CHEBI:18420"/>
    </cofactor>
</comment>
<keyword evidence="6" id="KW-0723">Serine/threonine-protein kinase</keyword>
<evidence type="ECO:0000256" key="8">
    <source>
        <dbReference type="ARBA" id="ARBA00022679"/>
    </source>
</evidence>
<dbReference type="SUPFAM" id="SSF56112">
    <property type="entry name" value="Protein kinase-like (PK-like)"/>
    <property type="match status" value="1"/>
</dbReference>
<feature type="region of interest" description="Disordered" evidence="16">
    <location>
        <begin position="262"/>
        <end position="290"/>
    </location>
</feature>
<dbReference type="CDD" id="cd05609">
    <property type="entry name" value="STKc_MAST"/>
    <property type="match status" value="1"/>
</dbReference>
<comment type="similarity">
    <text evidence="3">Belongs to the protein kinase superfamily. AGC Ser/Thr protein kinase family.</text>
</comment>
<evidence type="ECO:0000313" key="20">
    <source>
        <dbReference type="Ensembl" id="ENSSGRP00000047281.1"/>
    </source>
</evidence>
<dbReference type="SMART" id="SM00228">
    <property type="entry name" value="PDZ"/>
    <property type="match status" value="1"/>
</dbReference>
<evidence type="ECO:0000256" key="1">
    <source>
        <dbReference type="ARBA" id="ARBA00001946"/>
    </source>
</evidence>
<feature type="region of interest" description="Disordered" evidence="16">
    <location>
        <begin position="1"/>
        <end position="21"/>
    </location>
</feature>
<dbReference type="GO" id="GO:0032502">
    <property type="term" value="P:developmental process"/>
    <property type="evidence" value="ECO:0007669"/>
    <property type="project" value="UniProtKB-ARBA"/>
</dbReference>
<feature type="domain" description="PDZ" evidence="18">
    <location>
        <begin position="1070"/>
        <end position="1158"/>
    </location>
</feature>
<keyword evidence="13" id="KW-0460">Magnesium</keyword>
<accession>A0A672N7V4</accession>
<keyword evidence="10" id="KW-0547">Nucleotide-binding</keyword>
<name>A0A672N7V4_SINGR</name>
<evidence type="ECO:0000256" key="5">
    <source>
        <dbReference type="ARBA" id="ARBA00022490"/>
    </source>
</evidence>
<dbReference type="PANTHER" id="PTHR24356">
    <property type="entry name" value="SERINE/THREONINE-PROTEIN KINASE"/>
    <property type="match status" value="1"/>
</dbReference>
<dbReference type="GO" id="GO:0007010">
    <property type="term" value="P:cytoskeleton organization"/>
    <property type="evidence" value="ECO:0007669"/>
    <property type="project" value="TreeGrafter"/>
</dbReference>
<dbReference type="FunFam" id="3.30.200.20:FF:001045">
    <property type="entry name" value="Microtubule-associated serine/threonine kinase 1a"/>
    <property type="match status" value="1"/>
</dbReference>
<feature type="compositionally biased region" description="Polar residues" evidence="16">
    <location>
        <begin position="954"/>
        <end position="983"/>
    </location>
</feature>
<dbReference type="SUPFAM" id="SSF140482">
    <property type="entry name" value="MAST3 pre-PK domain-like"/>
    <property type="match status" value="1"/>
</dbReference>
<evidence type="ECO:0000256" key="9">
    <source>
        <dbReference type="ARBA" id="ARBA00022723"/>
    </source>
</evidence>
<reference evidence="20" key="2">
    <citation type="submission" date="2025-09" db="UniProtKB">
        <authorList>
            <consortium name="Ensembl"/>
        </authorList>
    </citation>
    <scope>IDENTIFICATION</scope>
</reference>
<dbReference type="Gene3D" id="3.30.200.20">
    <property type="entry name" value="Phosphorylase Kinase, domain 1"/>
    <property type="match status" value="2"/>
</dbReference>
<feature type="compositionally biased region" description="Low complexity" evidence="16">
    <location>
        <begin position="1380"/>
        <end position="1395"/>
    </location>
</feature>
<dbReference type="InterPro" id="IPR015022">
    <property type="entry name" value="MAST_pre-PK_dom"/>
</dbReference>
<feature type="compositionally biased region" description="Basic and acidic residues" evidence="16">
    <location>
        <begin position="1650"/>
        <end position="1662"/>
    </location>
</feature>
<feature type="compositionally biased region" description="Acidic residues" evidence="16">
    <location>
        <begin position="1482"/>
        <end position="1495"/>
    </location>
</feature>
<dbReference type="InterPro" id="IPR037711">
    <property type="entry name" value="MAST"/>
</dbReference>
<comment type="subcellular location">
    <subcellularLocation>
        <location evidence="2">Cytoplasm</location>
    </subcellularLocation>
</comment>
<feature type="region of interest" description="Disordered" evidence="16">
    <location>
        <begin position="829"/>
        <end position="857"/>
    </location>
</feature>
<feature type="compositionally biased region" description="Polar residues" evidence="16">
    <location>
        <begin position="218"/>
        <end position="229"/>
    </location>
</feature>
<feature type="region of interest" description="Disordered" evidence="16">
    <location>
        <begin position="164"/>
        <end position="242"/>
    </location>
</feature>
<dbReference type="InterPro" id="IPR000719">
    <property type="entry name" value="Prot_kinase_dom"/>
</dbReference>
<sequence length="1871" mass="204893">RRRGECRSRSLSNGRRHESASSRALWKVGESGAAGILHTFLGATCERPQSLSILDLPAPPSLLFRKLSNPDLSPAAGKTKLQRQLSQDDTRARRSSMAGILTGKQLLPLSSSMHGGVSQLAWQQHAGEPNNLVRMRSQSFGQSAPSLTAGLVSACAPHNSLIVTSSTSPTLPRPHSPLHGHPGSSPLDSPRNFSPNTAGHFSFVPARRTDGRRWSLASLPSSGYGTNTPSSTVSSSCSSQEKLHQLPFQPTADELHFLTKHFSSESITDEDGRRSPAMRPRSRSLSPGRSPISFDHEIVMMNHVYKERFPKATAQMEERLADLISSSAPDKVMPLADGVLSFIHHQVIELSRDCLDKSREGLITSRYFYELQENFEKLHQDAHERSESGEVTFVTQLVKKLMIIIARPARLLECLEFNPEEFYHLLEAAEGHAKEGQGIKSDIPRYIISQLGLTRDPLEEMAQLSSYDSVNPETPETEADSTDPQPKTKTPREEDFETIKLISNGVYGAVFLVRHKETRQRFAMKKINKQNLILRNQIQQAFVERDILTFAENPFVVSMFCSFETRRHLCMVMEYVEGKKHLYNFGNFFRWMDGLFIFTDVRIKNGLFFNSLLITSMGHIKLTDFGLSKIGLMSLTTNLYEGHIEKDAREFLDKQVCGTPEYIAPEVILRQGYGKPVDWWAMGVILYEFLVGCAPFFGDTPEELFGQVISDEIIWPEGDEALPPDAQDLISKLLRQNPLERLGTGSAFEVKQHRFFTDLDWNSLLRQKAEFIPQLESEDDTSYFDTRSDRYHHVDSEEEDDTNDDDHLEIRQFSSCSPRFSKVYSSMERLSLHEEKRTPPPTKRSLSEEGGERINSLSGLKSRDRSWLVGSPEILRKRLSVSESSHTESDSSPPLTVRRRCCSAIIEMPRFAISSEEDGGVGGRKTHVRGPRGEDLPQAIPELPVERELRLDESPTTPGSTSRQISRSTLTRHAEGSENSTPKAISDLAARRARHRLLSGDMEKHTSRPLNKVIKSASATTLSLMIPADHHGASPLASPMSPHSLSSNPSSRDSSPSRDLSPAICSVKPAIVIHRAGKKYGFTLRAIRVYMGDTDIYTVHHMVWHVEDGGPAHEAGLREGDLITHVNGEPVHGLVHTDVVELILKSGSKVSISATPFENTSIKVGPARKTSYKSKMARRNKRTKTREGQDSKKRNSLFRKITKQATLLHTSRSLSSLNRSVSSGESVPGSPTHMSPRSPTQGCRSTPDSAHSVGGNSSQSSSPSSSVPNSPASSGQIRPSSLHGLAPKLQRQYRSPRRKSAGNIPLSPLARTPSPTPQNTSPPRSPSPLPSHALITSSIGQSFPVKLHSSPPLVRQISRPKSADPPRSPLLKRVQSAEKLAASLSSSSSSPSPSSTADKKLPVGASRKHSLDTSHSDFKKEMMQRDPSLQSLQESASETLMGGRMSPAEKGSLQPSLSAIRQDRAERRESLQKQDAIHEVDSSEDETDEGSEDSQDGCRTSYVPPSHVLRPTTVMASPHTIRMGPAAPPTLGLTPSMVAPPGLPQPSRGLQIQSQSTTQSQTQTSTSLSMQAAAKPPEQIPTTSIMAQDSSSTLAEESKKKDLKAQDSQSSVRPSPPQPSPLSSTFSTHGSAFTSVSKDPFIKPTTPPLDPRRTPKTSEPRSKTSGKMDPSTASGVTRDIPVATTPTGGISKEMKEADNRRQAAAASPSTASGSGMDKVVSQLATVAKSVLGPVKLNIPGTKEASERTKDQHPQTDATHLKIKECRLERPDSPDSLSPSAASGSQSLRLTESPSKQTSSKSEPASTSQRSLEVQGTSKRPTAPNSQAGEEHQEKPGTPRSGTTPRPRSEAQSQAQAKSSSTISRDKSNKTT</sequence>
<evidence type="ECO:0000256" key="3">
    <source>
        <dbReference type="ARBA" id="ARBA00009903"/>
    </source>
</evidence>
<dbReference type="InterPro" id="IPR041489">
    <property type="entry name" value="PDZ_6"/>
</dbReference>
<feature type="compositionally biased region" description="Polar residues" evidence="16">
    <location>
        <begin position="1788"/>
        <end position="1827"/>
    </location>
</feature>
<feature type="region of interest" description="Disordered" evidence="16">
    <location>
        <begin position="73"/>
        <end position="96"/>
    </location>
</feature>
<keyword evidence="7" id="KW-0597">Phosphoprotein</keyword>
<dbReference type="InterPro" id="IPR001478">
    <property type="entry name" value="PDZ"/>
</dbReference>
<evidence type="ECO:0000256" key="13">
    <source>
        <dbReference type="ARBA" id="ARBA00022842"/>
    </source>
</evidence>
<gene>
    <name evidence="20" type="primary">mast2</name>
</gene>
<feature type="region of interest" description="Disordered" evidence="16">
    <location>
        <begin position="467"/>
        <end position="494"/>
    </location>
</feature>
<evidence type="ECO:0000256" key="14">
    <source>
        <dbReference type="ARBA" id="ARBA00047899"/>
    </source>
</evidence>
<dbReference type="GO" id="GO:0000287">
    <property type="term" value="F:magnesium ion binding"/>
    <property type="evidence" value="ECO:0007669"/>
    <property type="project" value="InterPro"/>
</dbReference>
<dbReference type="FunFam" id="2.30.42.10:FF:000008">
    <property type="entry name" value="microtubule-associated serine/threonine-protein kinase 4 isoform X2"/>
    <property type="match status" value="1"/>
</dbReference>
<dbReference type="EC" id="2.7.11.1" evidence="4"/>
<dbReference type="GO" id="GO:0005737">
    <property type="term" value="C:cytoplasm"/>
    <property type="evidence" value="ECO:0007669"/>
    <property type="project" value="UniProtKB-SubCell"/>
</dbReference>
<dbReference type="Pfam" id="PF00069">
    <property type="entry name" value="Pkinase"/>
    <property type="match status" value="2"/>
</dbReference>
<dbReference type="Pfam" id="PF08926">
    <property type="entry name" value="DUF1908"/>
    <property type="match status" value="1"/>
</dbReference>
<feature type="region of interest" description="Disordered" evidence="16">
    <location>
        <begin position="1165"/>
        <end position="1716"/>
    </location>
</feature>
<feature type="compositionally biased region" description="Low complexity" evidence="16">
    <location>
        <begin position="230"/>
        <end position="239"/>
    </location>
</feature>
<feature type="compositionally biased region" description="Low complexity" evidence="16">
    <location>
        <begin position="1033"/>
        <end position="1060"/>
    </location>
</feature>
<evidence type="ECO:0000256" key="15">
    <source>
        <dbReference type="ARBA" id="ARBA00048679"/>
    </source>
</evidence>
<evidence type="ECO:0000256" key="11">
    <source>
        <dbReference type="ARBA" id="ARBA00022777"/>
    </source>
</evidence>
<evidence type="ECO:0000256" key="16">
    <source>
        <dbReference type="SAM" id="MobiDB-lite"/>
    </source>
</evidence>
<evidence type="ECO:0000256" key="12">
    <source>
        <dbReference type="ARBA" id="ARBA00022840"/>
    </source>
</evidence>